<dbReference type="GO" id="GO:0003676">
    <property type="term" value="F:nucleic acid binding"/>
    <property type="evidence" value="ECO:0007669"/>
    <property type="project" value="InterPro"/>
</dbReference>
<organism evidence="12 13">
    <name type="scientific">Pollutimonas nitritireducens</name>
    <dbReference type="NCBI Taxonomy" id="2045209"/>
    <lineage>
        <taxon>Bacteria</taxon>
        <taxon>Pseudomonadati</taxon>
        <taxon>Pseudomonadota</taxon>
        <taxon>Betaproteobacteria</taxon>
        <taxon>Burkholderiales</taxon>
        <taxon>Alcaligenaceae</taxon>
        <taxon>Pollutimonas</taxon>
    </lineage>
</organism>
<comment type="cofactor">
    <cofactor evidence="3">
        <name>Mg(2+)</name>
        <dbReference type="ChEBI" id="CHEBI:18420"/>
    </cofactor>
</comment>
<dbReference type="SMART" id="SM00990">
    <property type="entry name" value="VRR_NUC"/>
    <property type="match status" value="1"/>
</dbReference>
<dbReference type="InterPro" id="IPR049125">
    <property type="entry name" value="FAN1-like_WH"/>
</dbReference>
<reference evidence="12 13" key="1">
    <citation type="submission" date="2017-10" db="EMBL/GenBank/DDBJ databases">
        <title>Two draft genome sequences of Pusillimonas sp. strains isolated from a nitrate- and radionuclide-contaminated groundwater in Russia.</title>
        <authorList>
            <person name="Grouzdev D.S."/>
            <person name="Tourova T.P."/>
            <person name="Goeva M.A."/>
            <person name="Babich T.L."/>
            <person name="Sokolova D.S."/>
            <person name="Abdullin R."/>
            <person name="Poltaraus A.B."/>
            <person name="Toshchakov S.V."/>
            <person name="Nazina T.N."/>
        </authorList>
    </citation>
    <scope>NUCLEOTIDE SEQUENCE [LARGE SCALE GENOMIC DNA]</scope>
    <source>
        <strain evidence="12 13">JR1/69-2-13</strain>
    </source>
</reference>
<keyword evidence="9" id="KW-0460">Magnesium</keyword>
<evidence type="ECO:0000256" key="5">
    <source>
        <dbReference type="ARBA" id="ARBA00012029"/>
    </source>
</evidence>
<keyword evidence="7" id="KW-0479">Metal-binding</keyword>
<evidence type="ECO:0000256" key="9">
    <source>
        <dbReference type="ARBA" id="ARBA00022842"/>
    </source>
</evidence>
<name>A0A2N4UF33_9BURK</name>
<keyword evidence="13" id="KW-1185">Reference proteome</keyword>
<comment type="cofactor">
    <cofactor evidence="2">
        <name>Mn(2+)</name>
        <dbReference type="ChEBI" id="CHEBI:29035"/>
    </cofactor>
</comment>
<dbReference type="EC" id="3.1.4.1" evidence="5"/>
<keyword evidence="6" id="KW-0540">Nuclease</keyword>
<dbReference type="Pfam" id="PF21315">
    <property type="entry name" value="FAN1_HTH"/>
    <property type="match status" value="1"/>
</dbReference>
<dbReference type="PANTHER" id="PTHR15749">
    <property type="entry name" value="FANCONI-ASSOCIATED NUCLEASE 1"/>
    <property type="match status" value="1"/>
</dbReference>
<gene>
    <name evidence="12" type="ORF">CR155_12515</name>
</gene>
<protein>
    <recommendedName>
        <fullName evidence="5">phosphodiesterase I</fullName>
        <ecNumber evidence="5">3.1.4.1</ecNumber>
    </recommendedName>
</protein>
<dbReference type="Pfam" id="PF08774">
    <property type="entry name" value="VRR_NUC"/>
    <property type="match status" value="1"/>
</dbReference>
<keyword evidence="8" id="KW-0378">Hydrolase</keyword>
<comment type="similarity">
    <text evidence="4">Belongs to the FAN1 family.</text>
</comment>
<evidence type="ECO:0000256" key="7">
    <source>
        <dbReference type="ARBA" id="ARBA00022723"/>
    </source>
</evidence>
<sequence>MSSTNTLANPWYYLENFEFVLRWIEQRYSDLLLPEERNQISRFLLLPRPARGLLTRMVMRKGNLFRASKLNYPEIGDALIAAEGLGDQGWISENPLLTLDELFGLLSKAEITALFRPLLLAGKVATSVKATQLACLRASFPDSLRLTQWISLGASMGCEANELVHEVIYRENMNALADRFRLMFFGNMRQDWSEFVLADLGRYVYEKVDFPETSRAFHSREDIDAYLQLHQSRERLAAGIAAGDTGIVAEIAVTMPPRHDNDWIETRRGKLLFHLGRYHERLGNWTDALGCYTACSYPQARGRRIRVLERAGRYGEAVEIGTIAAQSPESEAEQQLLERMMPRLHRRIGLPWQCRERARPLPHSRLRLPTLAPPMRVERQVRDHLHEQTPDAPVFYVENTLINTLFGLLCWEAIFAVIPGAFFHPFQPGPADLLHADFHVRRESQFACSMGQLASGKYKHTIQQNFVRKAGIQSPFVAWGIITAQVLDHALSCIPAAHLELAFRRLMHDVRNNRSGFPDLIQFWPAERRYQMIEVKGPGDRLQDNQIRWLDYFHKHDLPVSVCYVDYEALSFT</sequence>
<feature type="domain" description="VRR-NUC" evidence="11">
    <location>
        <begin position="453"/>
        <end position="567"/>
    </location>
</feature>
<proteinExistence type="inferred from homology"/>
<evidence type="ECO:0000256" key="3">
    <source>
        <dbReference type="ARBA" id="ARBA00001946"/>
    </source>
</evidence>
<dbReference type="AlphaFoldDB" id="A0A2N4UF33"/>
<dbReference type="Pfam" id="PF18081">
    <property type="entry name" value="FANC_SAP"/>
    <property type="match status" value="1"/>
</dbReference>
<dbReference type="InterPro" id="IPR033315">
    <property type="entry name" value="Fan1-like"/>
</dbReference>
<evidence type="ECO:0000256" key="8">
    <source>
        <dbReference type="ARBA" id="ARBA00022801"/>
    </source>
</evidence>
<dbReference type="PANTHER" id="PTHR15749:SF4">
    <property type="entry name" value="FANCONI-ASSOCIATED NUCLEASE 1"/>
    <property type="match status" value="1"/>
</dbReference>
<accession>A0A2N4UF33</accession>
<dbReference type="GO" id="GO:0036297">
    <property type="term" value="P:interstrand cross-link repair"/>
    <property type="evidence" value="ECO:0007669"/>
    <property type="project" value="InterPro"/>
</dbReference>
<keyword evidence="10" id="KW-0464">Manganese</keyword>
<dbReference type="Proteomes" id="UP000234328">
    <property type="component" value="Unassembled WGS sequence"/>
</dbReference>
<evidence type="ECO:0000313" key="13">
    <source>
        <dbReference type="Proteomes" id="UP000234328"/>
    </source>
</evidence>
<dbReference type="GO" id="GO:0004528">
    <property type="term" value="F:phosphodiesterase I activity"/>
    <property type="evidence" value="ECO:0007669"/>
    <property type="project" value="UniProtKB-EC"/>
</dbReference>
<dbReference type="InterPro" id="IPR011856">
    <property type="entry name" value="tRNA_endonuc-like_dom_sf"/>
</dbReference>
<evidence type="ECO:0000313" key="12">
    <source>
        <dbReference type="EMBL" id="PLC53632.1"/>
    </source>
</evidence>
<comment type="catalytic activity">
    <reaction evidence="1">
        <text>Hydrolytically removes 5'-nucleotides successively from the 3'-hydroxy termini of 3'-hydroxy-terminated oligonucleotides.</text>
        <dbReference type="EC" id="3.1.4.1"/>
    </reaction>
</comment>
<dbReference type="InterPro" id="IPR040603">
    <property type="entry name" value="FAN1_SAP_bact"/>
</dbReference>
<evidence type="ECO:0000256" key="4">
    <source>
        <dbReference type="ARBA" id="ARBA00005533"/>
    </source>
</evidence>
<evidence type="ECO:0000256" key="10">
    <source>
        <dbReference type="ARBA" id="ARBA00023211"/>
    </source>
</evidence>
<dbReference type="Gene3D" id="3.40.1350.10">
    <property type="match status" value="1"/>
</dbReference>
<dbReference type="GO" id="GO:0046872">
    <property type="term" value="F:metal ion binding"/>
    <property type="evidence" value="ECO:0007669"/>
    <property type="project" value="UniProtKB-KW"/>
</dbReference>
<dbReference type="EMBL" id="PDNV01000007">
    <property type="protein sequence ID" value="PLC53632.1"/>
    <property type="molecule type" value="Genomic_DNA"/>
</dbReference>
<dbReference type="OrthoDB" id="9803913at2"/>
<evidence type="ECO:0000259" key="11">
    <source>
        <dbReference type="SMART" id="SM00990"/>
    </source>
</evidence>
<evidence type="ECO:0000256" key="2">
    <source>
        <dbReference type="ARBA" id="ARBA00001936"/>
    </source>
</evidence>
<dbReference type="InterPro" id="IPR014883">
    <property type="entry name" value="VRR_NUC"/>
</dbReference>
<evidence type="ECO:0000256" key="1">
    <source>
        <dbReference type="ARBA" id="ARBA00000983"/>
    </source>
</evidence>
<comment type="caution">
    <text evidence="12">The sequence shown here is derived from an EMBL/GenBank/DDBJ whole genome shotgun (WGS) entry which is preliminary data.</text>
</comment>
<dbReference type="RefSeq" id="WP_102070355.1">
    <property type="nucleotide sequence ID" value="NZ_PDNV01000007.1"/>
</dbReference>
<evidence type="ECO:0000256" key="6">
    <source>
        <dbReference type="ARBA" id="ARBA00022722"/>
    </source>
</evidence>